<dbReference type="GO" id="GO:0016301">
    <property type="term" value="F:kinase activity"/>
    <property type="evidence" value="ECO:0007669"/>
    <property type="project" value="UniProtKB-KW"/>
</dbReference>
<keyword evidence="1" id="KW-0808">Transferase</keyword>
<name>A0AAV4F2N7_9GAST</name>
<sequence length="84" mass="9441">MFCLPHHQDTVLGLMKEAMLAYAPVSKGFLIDGYPRELEQGTRFEAEVKAEGSADDVFNMVDDIFKQEKIEPAKNCFGKVVFVV</sequence>
<dbReference type="Gene3D" id="3.40.50.300">
    <property type="entry name" value="P-loop containing nucleotide triphosphate hydrolases"/>
    <property type="match status" value="1"/>
</dbReference>
<dbReference type="EMBL" id="BMAT01011095">
    <property type="protein sequence ID" value="GFR66695.1"/>
    <property type="molecule type" value="Genomic_DNA"/>
</dbReference>
<evidence type="ECO:0000313" key="2">
    <source>
        <dbReference type="Proteomes" id="UP000762676"/>
    </source>
</evidence>
<dbReference type="InterPro" id="IPR033690">
    <property type="entry name" value="Adenylat_kinase_CS"/>
</dbReference>
<proteinExistence type="predicted"/>
<keyword evidence="1" id="KW-0418">Kinase</keyword>
<organism evidence="1 2">
    <name type="scientific">Elysia marginata</name>
    <dbReference type="NCBI Taxonomy" id="1093978"/>
    <lineage>
        <taxon>Eukaryota</taxon>
        <taxon>Metazoa</taxon>
        <taxon>Spiralia</taxon>
        <taxon>Lophotrochozoa</taxon>
        <taxon>Mollusca</taxon>
        <taxon>Gastropoda</taxon>
        <taxon>Heterobranchia</taxon>
        <taxon>Euthyneura</taxon>
        <taxon>Panpulmonata</taxon>
        <taxon>Sacoglossa</taxon>
        <taxon>Placobranchoidea</taxon>
        <taxon>Plakobranchidae</taxon>
        <taxon>Elysia</taxon>
    </lineage>
</organism>
<dbReference type="PROSITE" id="PS00113">
    <property type="entry name" value="ADENYLATE_KINASE"/>
    <property type="match status" value="1"/>
</dbReference>
<evidence type="ECO:0000313" key="1">
    <source>
        <dbReference type="EMBL" id="GFR66695.1"/>
    </source>
</evidence>
<dbReference type="AlphaFoldDB" id="A0AAV4F2N7"/>
<dbReference type="Pfam" id="PF00406">
    <property type="entry name" value="ADK"/>
    <property type="match status" value="1"/>
</dbReference>
<dbReference type="InterPro" id="IPR027417">
    <property type="entry name" value="P-loop_NTPase"/>
</dbReference>
<gene>
    <name evidence="1" type="ORF">ElyMa_005565700</name>
</gene>
<dbReference type="Proteomes" id="UP000762676">
    <property type="component" value="Unassembled WGS sequence"/>
</dbReference>
<protein>
    <submittedName>
        <fullName evidence="1">Adenylate kinase isoenzyme 1</fullName>
    </submittedName>
</protein>
<accession>A0AAV4F2N7</accession>
<reference evidence="1 2" key="1">
    <citation type="journal article" date="2021" name="Elife">
        <title>Chloroplast acquisition without the gene transfer in kleptoplastic sea slugs, Plakobranchus ocellatus.</title>
        <authorList>
            <person name="Maeda T."/>
            <person name="Takahashi S."/>
            <person name="Yoshida T."/>
            <person name="Shimamura S."/>
            <person name="Takaki Y."/>
            <person name="Nagai Y."/>
            <person name="Toyoda A."/>
            <person name="Suzuki Y."/>
            <person name="Arimoto A."/>
            <person name="Ishii H."/>
            <person name="Satoh N."/>
            <person name="Nishiyama T."/>
            <person name="Hasebe M."/>
            <person name="Maruyama T."/>
            <person name="Minagawa J."/>
            <person name="Obokata J."/>
            <person name="Shigenobu S."/>
        </authorList>
    </citation>
    <scope>NUCLEOTIDE SEQUENCE [LARGE SCALE GENOMIC DNA]</scope>
</reference>
<comment type="caution">
    <text evidence="1">The sequence shown here is derived from an EMBL/GenBank/DDBJ whole genome shotgun (WGS) entry which is preliminary data.</text>
</comment>
<keyword evidence="2" id="KW-1185">Reference proteome</keyword>
<feature type="non-terminal residue" evidence="1">
    <location>
        <position position="84"/>
    </location>
</feature>